<dbReference type="AlphaFoldDB" id="A0A5B9QFV9"/>
<sequence>MKTSLSSPDDATSRNSSRPWLLPLLLLLVLGGVVLSNRFGLNAPNHDSIPEATHWTPSAQPTGETVGLEIDFGNGATRRFDKLLWQPDMTVADVLSAASHFRPGIGFSQFGTGESGLLTEIDGLKNEGMNARNWLYEVADKPGTVSFCLQKVAPGELVRWRFTDASDEQ</sequence>
<evidence type="ECO:0000313" key="1">
    <source>
        <dbReference type="EMBL" id="QEG37908.1"/>
    </source>
</evidence>
<reference evidence="1 2" key="1">
    <citation type="submission" date="2019-08" db="EMBL/GenBank/DDBJ databases">
        <title>Deep-cultivation of Planctomycetes and their phenomic and genomic characterization uncovers novel biology.</title>
        <authorList>
            <person name="Wiegand S."/>
            <person name="Jogler M."/>
            <person name="Boedeker C."/>
            <person name="Pinto D."/>
            <person name="Vollmers J."/>
            <person name="Rivas-Marin E."/>
            <person name="Kohn T."/>
            <person name="Peeters S.H."/>
            <person name="Heuer A."/>
            <person name="Rast P."/>
            <person name="Oberbeckmann S."/>
            <person name="Bunk B."/>
            <person name="Jeske O."/>
            <person name="Meyerdierks A."/>
            <person name="Storesund J.E."/>
            <person name="Kallscheuer N."/>
            <person name="Luecker S."/>
            <person name="Lage O.M."/>
            <person name="Pohl T."/>
            <person name="Merkel B.J."/>
            <person name="Hornburger P."/>
            <person name="Mueller R.-W."/>
            <person name="Bruemmer F."/>
            <person name="Labrenz M."/>
            <person name="Spormann A.M."/>
            <person name="Op den Camp H."/>
            <person name="Overmann J."/>
            <person name="Amann R."/>
            <person name="Jetten M.S.M."/>
            <person name="Mascher T."/>
            <person name="Medema M.H."/>
            <person name="Devos D.P."/>
            <person name="Kaster A.-K."/>
            <person name="Ovreas L."/>
            <person name="Rohde M."/>
            <person name="Galperin M.Y."/>
            <person name="Jogler C."/>
        </authorList>
    </citation>
    <scope>NUCLEOTIDE SEQUENCE [LARGE SCALE GENOMIC DNA]</scope>
    <source>
        <strain evidence="1 2">Pr1d</strain>
    </source>
</reference>
<proteinExistence type="predicted"/>
<dbReference type="KEGG" id="bgok:Pr1d_52560"/>
<dbReference type="OrthoDB" id="292541at2"/>
<evidence type="ECO:0000313" key="2">
    <source>
        <dbReference type="Proteomes" id="UP000323917"/>
    </source>
</evidence>
<gene>
    <name evidence="1" type="ORF">Pr1d_52560</name>
</gene>
<accession>A0A5B9QFV9</accession>
<protein>
    <submittedName>
        <fullName evidence="1">Uncharacterized protein</fullName>
    </submittedName>
</protein>
<dbReference type="EMBL" id="CP042913">
    <property type="protein sequence ID" value="QEG37908.1"/>
    <property type="molecule type" value="Genomic_DNA"/>
</dbReference>
<keyword evidence="2" id="KW-1185">Reference proteome</keyword>
<dbReference type="Proteomes" id="UP000323917">
    <property type="component" value="Chromosome"/>
</dbReference>
<name>A0A5B9QFV9_9BACT</name>
<dbReference type="RefSeq" id="WP_148076076.1">
    <property type="nucleotide sequence ID" value="NZ_CP042913.1"/>
</dbReference>
<organism evidence="1 2">
    <name type="scientific">Bythopirellula goksoeyrii</name>
    <dbReference type="NCBI Taxonomy" id="1400387"/>
    <lineage>
        <taxon>Bacteria</taxon>
        <taxon>Pseudomonadati</taxon>
        <taxon>Planctomycetota</taxon>
        <taxon>Planctomycetia</taxon>
        <taxon>Pirellulales</taxon>
        <taxon>Lacipirellulaceae</taxon>
        <taxon>Bythopirellula</taxon>
    </lineage>
</organism>